<accession>I0WT15</accession>
<comment type="caution">
    <text evidence="1">The sequence shown here is derived from an EMBL/GenBank/DDBJ whole genome shotgun (WGS) entry which is preliminary data.</text>
</comment>
<sequence>MTVMDVAAFQRLFRRAAGIDVDGTDLTRYNAVVTRKLYDLLLAGQASAASHRRYIIEPEDLPITPGMQTNIRIFASFEHRIELERILAQLALYPPLDRIPATETKALFPDIVGGLSVAPARTLAIVHPGIAAPQPEHWEKLRTLIDLYL</sequence>
<dbReference type="InterPro" id="IPR015207">
    <property type="entry name" value="DUF1931"/>
</dbReference>
<dbReference type="CDD" id="cd22923">
    <property type="entry name" value="HFD_Aq328-like_rpt2"/>
    <property type="match status" value="1"/>
</dbReference>
<dbReference type="Gene3D" id="1.10.20.10">
    <property type="entry name" value="Histone, subunit A"/>
    <property type="match status" value="1"/>
</dbReference>
<dbReference type="SUPFAM" id="SSF47113">
    <property type="entry name" value="Histone-fold"/>
    <property type="match status" value="1"/>
</dbReference>
<dbReference type="EMBL" id="AJJH01000062">
    <property type="protein sequence ID" value="EID79531.1"/>
    <property type="molecule type" value="Genomic_DNA"/>
</dbReference>
<proteinExistence type="predicted"/>
<dbReference type="GO" id="GO:0046982">
    <property type="term" value="F:protein heterodimerization activity"/>
    <property type="evidence" value="ECO:0007669"/>
    <property type="project" value="InterPro"/>
</dbReference>
<protein>
    <submittedName>
        <fullName evidence="1">Uncharacterized protein</fullName>
    </submittedName>
</protein>
<dbReference type="Proteomes" id="UP000006447">
    <property type="component" value="Unassembled WGS sequence"/>
</dbReference>
<organism evidence="1 2">
    <name type="scientific">Rhodococcus opacus RKJ300 = JCM 13270</name>
    <dbReference type="NCBI Taxonomy" id="1165867"/>
    <lineage>
        <taxon>Bacteria</taxon>
        <taxon>Bacillati</taxon>
        <taxon>Actinomycetota</taxon>
        <taxon>Actinomycetes</taxon>
        <taxon>Mycobacteriales</taxon>
        <taxon>Nocardiaceae</taxon>
        <taxon>Rhodococcus</taxon>
    </lineage>
</organism>
<name>I0WT15_RHOOP</name>
<dbReference type="Pfam" id="PF09123">
    <property type="entry name" value="DUF1931"/>
    <property type="match status" value="1"/>
</dbReference>
<reference evidence="1 2" key="1">
    <citation type="journal article" date="2012" name="J. Bacteriol.">
        <title>Draft genome sequence of the nitrophenol-degrading actinomycete Rhodococcus imtechensis RKJ300.</title>
        <authorList>
            <person name="Vikram S."/>
            <person name="Kumar S."/>
            <person name="Subramanian S."/>
            <person name="Raghava G.P."/>
        </authorList>
    </citation>
    <scope>NUCLEOTIDE SEQUENCE [LARGE SCALE GENOMIC DNA]</scope>
    <source>
        <strain evidence="1 2">RKJ300</strain>
    </source>
</reference>
<dbReference type="PATRIC" id="fig|1165867.3.peg.2581"/>
<dbReference type="AlphaFoldDB" id="I0WT15"/>
<dbReference type="InterPro" id="IPR009072">
    <property type="entry name" value="Histone-fold"/>
</dbReference>
<dbReference type="RefSeq" id="WP_007297498.1">
    <property type="nucleotide sequence ID" value="NZ_AJJH01000062.1"/>
</dbReference>
<gene>
    <name evidence="1" type="ORF">W59_12721</name>
</gene>
<evidence type="ECO:0000313" key="1">
    <source>
        <dbReference type="EMBL" id="EID79531.1"/>
    </source>
</evidence>
<evidence type="ECO:0000313" key="2">
    <source>
        <dbReference type="Proteomes" id="UP000006447"/>
    </source>
</evidence>